<proteinExistence type="predicted"/>
<name>I1DW43_9GAMM</name>
<keyword evidence="1" id="KW-0732">Signal</keyword>
<keyword evidence="3" id="KW-1185">Reference proteome</keyword>
<gene>
    <name evidence="2" type="ORF">RNAN_1242</name>
</gene>
<evidence type="ECO:0000313" key="3">
    <source>
        <dbReference type="Proteomes" id="UP000004374"/>
    </source>
</evidence>
<organism evidence="2 3">
    <name type="scientific">Rheinheimera nanhaiensis E407-8</name>
    <dbReference type="NCBI Taxonomy" id="562729"/>
    <lineage>
        <taxon>Bacteria</taxon>
        <taxon>Pseudomonadati</taxon>
        <taxon>Pseudomonadota</taxon>
        <taxon>Gammaproteobacteria</taxon>
        <taxon>Chromatiales</taxon>
        <taxon>Chromatiaceae</taxon>
        <taxon>Rheinheimera</taxon>
    </lineage>
</organism>
<accession>I1DW43</accession>
<comment type="caution">
    <text evidence="2">The sequence shown here is derived from an EMBL/GenBank/DDBJ whole genome shotgun (WGS) entry which is preliminary data.</text>
</comment>
<evidence type="ECO:0000256" key="1">
    <source>
        <dbReference type="SAM" id="SignalP"/>
    </source>
</evidence>
<sequence length="308" mass="33566">MKKLLIYTLLISASPYAFSQTPLSSRLYLDSQDNVIRYEANIHSYGLKGKSSASELLSTLGITTACTKDKCAQASDKIPQGFGNLSLTSFSGGAEAQINLIRYNLHYSAHGYLPLYLIVNASTDASFNLDTLNNSLLGTDTGLVNFKIADDTYTFNQDDGHGICDFKGSGSSANNLHGGCYINLQAGVKLLNYQNELEVDKRMAAFYSSAQFAFEFPITESTEIKKAGRLVGTLGLSGYYANTAKASSLFPELVENEDKLDKAYASFDAGFNLVIDEQFSITAKFSHPLNNKELLDSVTSVSFTWAPK</sequence>
<dbReference type="Proteomes" id="UP000004374">
    <property type="component" value="Unassembled WGS sequence"/>
</dbReference>
<feature type="signal peptide" evidence="1">
    <location>
        <begin position="1"/>
        <end position="19"/>
    </location>
</feature>
<feature type="chain" id="PRO_5003638728" evidence="1">
    <location>
        <begin position="20"/>
        <end position="308"/>
    </location>
</feature>
<dbReference type="AlphaFoldDB" id="I1DW43"/>
<reference evidence="2 3" key="1">
    <citation type="journal article" date="2012" name="J. Bacteriol.">
        <title>Genome Sequence of the Protease-Producing Bacterium Rheinheimera nanhaiensis E407-8T, Isolated from Deep-Sea Sediment of the South China Sea.</title>
        <authorList>
            <person name="Zhang X.-Y."/>
            <person name="Zhang Y.-J."/>
            <person name="Qin Q.-L."/>
            <person name="Xie B.-B."/>
            <person name="Chen X.-L."/>
            <person name="Zhou B.-C."/>
            <person name="Zhang Y.-Z."/>
        </authorList>
    </citation>
    <scope>NUCLEOTIDE SEQUENCE [LARGE SCALE GENOMIC DNA]</scope>
    <source>
        <strain evidence="2 3">E407-8</strain>
    </source>
</reference>
<dbReference type="RefSeq" id="WP_008219813.1">
    <property type="nucleotide sequence ID" value="NZ_BAFK01000005.1"/>
</dbReference>
<dbReference type="EMBL" id="BAFK01000005">
    <property type="protein sequence ID" value="GAB58271.1"/>
    <property type="molecule type" value="Genomic_DNA"/>
</dbReference>
<evidence type="ECO:0000313" key="2">
    <source>
        <dbReference type="EMBL" id="GAB58271.1"/>
    </source>
</evidence>
<protein>
    <submittedName>
        <fullName evidence="2">Uncharacterized protein</fullName>
    </submittedName>
</protein>